<organism evidence="1 2">
    <name type="scientific">Hymenolepis diminuta</name>
    <name type="common">Rat tapeworm</name>
    <dbReference type="NCBI Taxonomy" id="6216"/>
    <lineage>
        <taxon>Eukaryota</taxon>
        <taxon>Metazoa</taxon>
        <taxon>Spiralia</taxon>
        <taxon>Lophotrochozoa</taxon>
        <taxon>Platyhelminthes</taxon>
        <taxon>Cestoda</taxon>
        <taxon>Eucestoda</taxon>
        <taxon>Cyclophyllidea</taxon>
        <taxon>Hymenolepididae</taxon>
        <taxon>Hymenolepis</taxon>
    </lineage>
</organism>
<name>A0A564Y061_HYMDI</name>
<reference evidence="1 2" key="1">
    <citation type="submission" date="2019-07" db="EMBL/GenBank/DDBJ databases">
        <authorList>
            <person name="Jastrzebski P J."/>
            <person name="Paukszto L."/>
            <person name="Jastrzebski P J."/>
        </authorList>
    </citation>
    <scope>NUCLEOTIDE SEQUENCE [LARGE SCALE GENOMIC DNA]</scope>
    <source>
        <strain evidence="1 2">WMS-il1</strain>
    </source>
</reference>
<dbReference type="AlphaFoldDB" id="A0A564Y061"/>
<accession>A0A564Y061</accession>
<dbReference type="Pfam" id="PF10167">
    <property type="entry name" value="BORCS8"/>
    <property type="match status" value="1"/>
</dbReference>
<proteinExistence type="predicted"/>
<dbReference type="InterPro" id="IPR019320">
    <property type="entry name" value="BORCS8"/>
</dbReference>
<dbReference type="Proteomes" id="UP000321570">
    <property type="component" value="Unassembled WGS sequence"/>
</dbReference>
<evidence type="ECO:0000313" key="2">
    <source>
        <dbReference type="Proteomes" id="UP000321570"/>
    </source>
</evidence>
<keyword evidence="2" id="KW-1185">Reference proteome</keyword>
<sequence>MSSDDSNSVHNRLCQKIYHGGIEMAINLADEPSVALYRIQEHIRKTAPRIAEERVIRLDYPFFPYRRGLWYFRKSCKTQPLIWETVLMQLLHFLMSKPIWKIL</sequence>
<gene>
    <name evidence="1" type="ORF">WMSIL1_LOCUS1120</name>
</gene>
<dbReference type="EMBL" id="CABIJS010000022">
    <property type="protein sequence ID" value="VUZ39893.1"/>
    <property type="molecule type" value="Genomic_DNA"/>
</dbReference>
<protein>
    <submittedName>
        <fullName evidence="1">Uncharacterized protein</fullName>
    </submittedName>
</protein>
<evidence type="ECO:0000313" key="1">
    <source>
        <dbReference type="EMBL" id="VUZ39893.1"/>
    </source>
</evidence>